<evidence type="ECO:0000256" key="1">
    <source>
        <dbReference type="SAM" id="MobiDB-lite"/>
    </source>
</evidence>
<accession>A0A9N7VK33</accession>
<dbReference type="AlphaFoldDB" id="A0A9N7VK33"/>
<feature type="compositionally biased region" description="Polar residues" evidence="1">
    <location>
        <begin position="146"/>
        <end position="165"/>
    </location>
</feature>
<keyword evidence="3" id="KW-1185">Reference proteome</keyword>
<evidence type="ECO:0000313" key="2">
    <source>
        <dbReference type="EMBL" id="CAB1451160.1"/>
    </source>
</evidence>
<comment type="caution">
    <text evidence="2">The sequence shown here is derived from an EMBL/GenBank/DDBJ whole genome shotgun (WGS) entry which is preliminary data.</text>
</comment>
<sequence length="323" mass="33506">MSWLSPVSWAKWTWTAVRGGEGEDEEGEASEQRGERGEEREEDERSQGFSSDSEGNFGTPEAATPVHVPATILGELENNNTDAEKTDLDQDEHLIVTAPVDDHNSLLRHNMGQDEPVVPMGGPLEINMQTLEEEKTDALGSMLVPDSSSVKETPQQAECTVPSSEASRDTEPILHADPVLDLAPAQTAVLISAPAPISAPISAPAPAPISAPAPAPAPISAAISAPAPAPISAPAPVLPHCPALPHLSPSPSSCPNLSPSPSSCPNLSPSPSSCPNLNPSPSSCPNHSPSSCPNLSTSTCPNLSPSSSPCFCPSTRTRLSAEQ</sequence>
<reference evidence="2" key="1">
    <citation type="submission" date="2020-03" db="EMBL/GenBank/DDBJ databases">
        <authorList>
            <person name="Weist P."/>
        </authorList>
    </citation>
    <scope>NUCLEOTIDE SEQUENCE</scope>
</reference>
<feature type="region of interest" description="Disordered" evidence="1">
    <location>
        <begin position="248"/>
        <end position="323"/>
    </location>
</feature>
<proteinExistence type="predicted"/>
<name>A0A9N7VK33_PLEPL</name>
<feature type="region of interest" description="Disordered" evidence="1">
    <location>
        <begin position="14"/>
        <end position="74"/>
    </location>
</feature>
<feature type="region of interest" description="Disordered" evidence="1">
    <location>
        <begin position="145"/>
        <end position="170"/>
    </location>
</feature>
<feature type="compositionally biased region" description="Basic and acidic residues" evidence="1">
    <location>
        <begin position="30"/>
        <end position="46"/>
    </location>
</feature>
<feature type="compositionally biased region" description="Low complexity" evidence="1">
    <location>
        <begin position="248"/>
        <end position="317"/>
    </location>
</feature>
<dbReference type="EMBL" id="CADEAL010004079">
    <property type="protein sequence ID" value="CAB1451160.1"/>
    <property type="molecule type" value="Genomic_DNA"/>
</dbReference>
<gene>
    <name evidence="2" type="ORF">PLEPLA_LOCUS38853</name>
</gene>
<dbReference type="Proteomes" id="UP001153269">
    <property type="component" value="Unassembled WGS sequence"/>
</dbReference>
<protein>
    <submittedName>
        <fullName evidence="2">Uncharacterized protein</fullName>
    </submittedName>
</protein>
<evidence type="ECO:0000313" key="3">
    <source>
        <dbReference type="Proteomes" id="UP001153269"/>
    </source>
</evidence>
<organism evidence="2 3">
    <name type="scientific">Pleuronectes platessa</name>
    <name type="common">European plaice</name>
    <dbReference type="NCBI Taxonomy" id="8262"/>
    <lineage>
        <taxon>Eukaryota</taxon>
        <taxon>Metazoa</taxon>
        <taxon>Chordata</taxon>
        <taxon>Craniata</taxon>
        <taxon>Vertebrata</taxon>
        <taxon>Euteleostomi</taxon>
        <taxon>Actinopterygii</taxon>
        <taxon>Neopterygii</taxon>
        <taxon>Teleostei</taxon>
        <taxon>Neoteleostei</taxon>
        <taxon>Acanthomorphata</taxon>
        <taxon>Carangaria</taxon>
        <taxon>Pleuronectiformes</taxon>
        <taxon>Pleuronectoidei</taxon>
        <taxon>Pleuronectidae</taxon>
        <taxon>Pleuronectes</taxon>
    </lineage>
</organism>